<dbReference type="Proteomes" id="UP000248745">
    <property type="component" value="Unassembled WGS sequence"/>
</dbReference>
<keyword evidence="7 8" id="KW-0472">Membrane</keyword>
<evidence type="ECO:0000256" key="5">
    <source>
        <dbReference type="ARBA" id="ARBA00022692"/>
    </source>
</evidence>
<keyword evidence="5 8" id="KW-0812">Transmembrane</keyword>
<evidence type="ECO:0000256" key="2">
    <source>
        <dbReference type="ARBA" id="ARBA00022475"/>
    </source>
</evidence>
<keyword evidence="3" id="KW-0328">Glycosyltransferase</keyword>
<feature type="transmembrane region" description="Helical" evidence="8">
    <location>
        <begin position="340"/>
        <end position="360"/>
    </location>
</feature>
<organism evidence="10 11">
    <name type="scientific">Taibaiella soli</name>
    <dbReference type="NCBI Taxonomy" id="1649169"/>
    <lineage>
        <taxon>Bacteria</taxon>
        <taxon>Pseudomonadati</taxon>
        <taxon>Bacteroidota</taxon>
        <taxon>Chitinophagia</taxon>
        <taxon>Chitinophagales</taxon>
        <taxon>Chitinophagaceae</taxon>
        <taxon>Taibaiella</taxon>
    </lineage>
</organism>
<dbReference type="PANTHER" id="PTHR33908:SF11">
    <property type="entry name" value="MEMBRANE PROTEIN"/>
    <property type="match status" value="1"/>
</dbReference>
<evidence type="ECO:0000256" key="8">
    <source>
        <dbReference type="SAM" id="Phobius"/>
    </source>
</evidence>
<comment type="subcellular location">
    <subcellularLocation>
        <location evidence="1">Cell membrane</location>
        <topology evidence="1">Multi-pass membrane protein</topology>
    </subcellularLocation>
</comment>
<evidence type="ECO:0000256" key="6">
    <source>
        <dbReference type="ARBA" id="ARBA00022989"/>
    </source>
</evidence>
<feature type="domain" description="Glycosyltransferase RgtA/B/C/D-like" evidence="9">
    <location>
        <begin position="83"/>
        <end position="245"/>
    </location>
</feature>
<evidence type="ECO:0000256" key="7">
    <source>
        <dbReference type="ARBA" id="ARBA00023136"/>
    </source>
</evidence>
<keyword evidence="2" id="KW-1003">Cell membrane</keyword>
<keyword evidence="6 8" id="KW-1133">Transmembrane helix</keyword>
<sequence length="489" mass="57757">MRLSMASCLKKNWEIVVISFIGFVLRIYITHLDPFLHDWDERFHALVAKNMMKYPLKPMLNATPVADYDPNMWCCNSVWLHKQPLFMWQMALSMKIFGVSEYTIRYPSALFGFLIILLTYRISILLTENKQIAIIASLLVCFSNYQLELISGRIGMDHNDMSFCFYTLASIWAYMEYLKKNKWYWVLLIGIFSGCAVLNKWLTGLLVYSAWGIDVLIQFYKSKSWKTLIPILCSTMTCCMVFLPWQFFILYKYPEIARYEYAYNSKHITEVVEAHSGSIFFYVRNFHLYFGGYIWTLGLIGLFLLARTKWDFKIKYSLVLYTVITFAFFSFVVKSKLPTYFFVVAPIINIFMAVGILYFVRLFGNKFVSFLAVSCCLFLVLNPRDLYRYRRTNTEQLIKNYNTNIYKHLNEVLPKGTKVIINVNAFEHTEVMFYNDGITAYHWWLSNDDIDRLSKTHTRIAAFENHGNYVLPDYIVRYPYLDIIPIKLR</sequence>
<feature type="transmembrane region" description="Helical" evidence="8">
    <location>
        <begin position="318"/>
        <end position="334"/>
    </location>
</feature>
<dbReference type="OrthoDB" id="9792789at2"/>
<dbReference type="EMBL" id="QKTW01000016">
    <property type="protein sequence ID" value="PZF72980.1"/>
    <property type="molecule type" value="Genomic_DNA"/>
</dbReference>
<name>A0A2W2AL10_9BACT</name>
<gene>
    <name evidence="10" type="ORF">DN068_11250</name>
</gene>
<feature type="transmembrane region" description="Helical" evidence="8">
    <location>
        <begin position="228"/>
        <end position="251"/>
    </location>
</feature>
<dbReference type="GO" id="GO:0005886">
    <property type="term" value="C:plasma membrane"/>
    <property type="evidence" value="ECO:0007669"/>
    <property type="project" value="UniProtKB-SubCell"/>
</dbReference>
<feature type="transmembrane region" description="Helical" evidence="8">
    <location>
        <begin position="109"/>
        <end position="126"/>
    </location>
</feature>
<reference evidence="10 11" key="1">
    <citation type="submission" date="2018-06" db="EMBL/GenBank/DDBJ databases">
        <title>Mucibacter soli gen. nov., sp. nov., a new member of the family Chitinophagaceae producing mucin.</title>
        <authorList>
            <person name="Kim M.-K."/>
            <person name="Park S."/>
            <person name="Kim T.-S."/>
            <person name="Joung Y."/>
            <person name="Han J.-H."/>
            <person name="Kim S.B."/>
        </authorList>
    </citation>
    <scope>NUCLEOTIDE SEQUENCE [LARGE SCALE GENOMIC DNA]</scope>
    <source>
        <strain evidence="10 11">R1-15</strain>
    </source>
</reference>
<proteinExistence type="predicted"/>
<evidence type="ECO:0000256" key="1">
    <source>
        <dbReference type="ARBA" id="ARBA00004651"/>
    </source>
</evidence>
<dbReference type="Pfam" id="PF13231">
    <property type="entry name" value="PMT_2"/>
    <property type="match status" value="1"/>
</dbReference>
<evidence type="ECO:0000256" key="3">
    <source>
        <dbReference type="ARBA" id="ARBA00022676"/>
    </source>
</evidence>
<evidence type="ECO:0000313" key="10">
    <source>
        <dbReference type="EMBL" id="PZF72980.1"/>
    </source>
</evidence>
<dbReference type="RefSeq" id="WP_110999012.1">
    <property type="nucleotide sequence ID" value="NZ_QKTW01000016.1"/>
</dbReference>
<dbReference type="InterPro" id="IPR050297">
    <property type="entry name" value="LipidA_mod_glycosyltrf_83"/>
</dbReference>
<evidence type="ECO:0000256" key="4">
    <source>
        <dbReference type="ARBA" id="ARBA00022679"/>
    </source>
</evidence>
<feature type="transmembrane region" description="Helical" evidence="8">
    <location>
        <begin position="183"/>
        <end position="208"/>
    </location>
</feature>
<protein>
    <recommendedName>
        <fullName evidence="9">Glycosyltransferase RgtA/B/C/D-like domain-containing protein</fullName>
    </recommendedName>
</protein>
<feature type="transmembrane region" description="Helical" evidence="8">
    <location>
        <begin position="367"/>
        <end position="383"/>
    </location>
</feature>
<feature type="transmembrane region" description="Helical" evidence="8">
    <location>
        <begin position="286"/>
        <end position="306"/>
    </location>
</feature>
<dbReference type="GO" id="GO:0016763">
    <property type="term" value="F:pentosyltransferase activity"/>
    <property type="evidence" value="ECO:0007669"/>
    <property type="project" value="TreeGrafter"/>
</dbReference>
<evidence type="ECO:0000313" key="11">
    <source>
        <dbReference type="Proteomes" id="UP000248745"/>
    </source>
</evidence>
<keyword evidence="4" id="KW-0808">Transferase</keyword>
<dbReference type="InterPro" id="IPR038731">
    <property type="entry name" value="RgtA/B/C-like"/>
</dbReference>
<accession>A0A2W2AL10</accession>
<evidence type="ECO:0000259" key="9">
    <source>
        <dbReference type="Pfam" id="PF13231"/>
    </source>
</evidence>
<feature type="transmembrane region" description="Helical" evidence="8">
    <location>
        <begin position="12"/>
        <end position="29"/>
    </location>
</feature>
<dbReference type="GO" id="GO:0009103">
    <property type="term" value="P:lipopolysaccharide biosynthetic process"/>
    <property type="evidence" value="ECO:0007669"/>
    <property type="project" value="UniProtKB-ARBA"/>
</dbReference>
<dbReference type="PANTHER" id="PTHR33908">
    <property type="entry name" value="MANNOSYLTRANSFERASE YKCB-RELATED"/>
    <property type="match status" value="1"/>
</dbReference>
<comment type="caution">
    <text evidence="10">The sequence shown here is derived from an EMBL/GenBank/DDBJ whole genome shotgun (WGS) entry which is preliminary data.</text>
</comment>
<dbReference type="AlphaFoldDB" id="A0A2W2AL10"/>
<keyword evidence="11" id="KW-1185">Reference proteome</keyword>